<dbReference type="Pfam" id="PF00440">
    <property type="entry name" value="TetR_N"/>
    <property type="match status" value="1"/>
</dbReference>
<keyword evidence="2" id="KW-0805">Transcription regulation</keyword>
<dbReference type="Pfam" id="PF13977">
    <property type="entry name" value="TetR_C_6"/>
    <property type="match status" value="1"/>
</dbReference>
<dbReference type="GO" id="GO:0003700">
    <property type="term" value="F:DNA-binding transcription factor activity"/>
    <property type="evidence" value="ECO:0007669"/>
    <property type="project" value="TreeGrafter"/>
</dbReference>
<dbReference type="InterPro" id="IPR001647">
    <property type="entry name" value="HTH_TetR"/>
</dbReference>
<organism evidence="7 8">
    <name type="scientific">Roseovarius faecimaris</name>
    <dbReference type="NCBI Taxonomy" id="2494550"/>
    <lineage>
        <taxon>Bacteria</taxon>
        <taxon>Pseudomonadati</taxon>
        <taxon>Pseudomonadota</taxon>
        <taxon>Alphaproteobacteria</taxon>
        <taxon>Rhodobacterales</taxon>
        <taxon>Roseobacteraceae</taxon>
        <taxon>Roseovarius</taxon>
    </lineage>
</organism>
<evidence type="ECO:0000313" key="8">
    <source>
        <dbReference type="Proteomes" id="UP000428330"/>
    </source>
</evidence>
<evidence type="ECO:0000256" key="4">
    <source>
        <dbReference type="ARBA" id="ARBA00023163"/>
    </source>
</evidence>
<gene>
    <name evidence="7" type="ORF">EI983_04485</name>
</gene>
<dbReference type="EMBL" id="CP034348">
    <property type="protein sequence ID" value="QGX97574.1"/>
    <property type="molecule type" value="Genomic_DNA"/>
</dbReference>
<dbReference type="OrthoDB" id="7336460at2"/>
<dbReference type="AlphaFoldDB" id="A0A6I6INA5"/>
<evidence type="ECO:0000256" key="3">
    <source>
        <dbReference type="ARBA" id="ARBA00023125"/>
    </source>
</evidence>
<evidence type="ECO:0000313" key="7">
    <source>
        <dbReference type="EMBL" id="QGX97574.1"/>
    </source>
</evidence>
<evidence type="ECO:0000256" key="2">
    <source>
        <dbReference type="ARBA" id="ARBA00023015"/>
    </source>
</evidence>
<dbReference type="Gene3D" id="1.10.357.10">
    <property type="entry name" value="Tetracycline Repressor, domain 2"/>
    <property type="match status" value="1"/>
</dbReference>
<evidence type="ECO:0000256" key="1">
    <source>
        <dbReference type="ARBA" id="ARBA00022491"/>
    </source>
</evidence>
<dbReference type="InterPro" id="IPR036271">
    <property type="entry name" value="Tet_transcr_reg_TetR-rel_C_sf"/>
</dbReference>
<evidence type="ECO:0000256" key="5">
    <source>
        <dbReference type="PROSITE-ProRule" id="PRU00335"/>
    </source>
</evidence>
<accession>A0A6I6INA5</accession>
<dbReference type="PANTHER" id="PTHR30055">
    <property type="entry name" value="HTH-TYPE TRANSCRIPTIONAL REGULATOR RUTR"/>
    <property type="match status" value="1"/>
</dbReference>
<dbReference type="InterPro" id="IPR050109">
    <property type="entry name" value="HTH-type_TetR-like_transc_reg"/>
</dbReference>
<dbReference type="GO" id="GO:0000976">
    <property type="term" value="F:transcription cis-regulatory region binding"/>
    <property type="evidence" value="ECO:0007669"/>
    <property type="project" value="TreeGrafter"/>
</dbReference>
<dbReference type="InterPro" id="IPR023772">
    <property type="entry name" value="DNA-bd_HTH_TetR-type_CS"/>
</dbReference>
<protein>
    <submittedName>
        <fullName evidence="7">TetR family transcriptional regulator</fullName>
    </submittedName>
</protein>
<proteinExistence type="predicted"/>
<dbReference type="InterPro" id="IPR039538">
    <property type="entry name" value="BetI_C"/>
</dbReference>
<feature type="DNA-binding region" description="H-T-H motif" evidence="5">
    <location>
        <begin position="39"/>
        <end position="58"/>
    </location>
</feature>
<dbReference type="SUPFAM" id="SSF46689">
    <property type="entry name" value="Homeodomain-like"/>
    <property type="match status" value="1"/>
</dbReference>
<reference evidence="8" key="1">
    <citation type="submission" date="2018-12" db="EMBL/GenBank/DDBJ databases">
        <title>Complete genome sequence of Roseovarius sp. MME-070.</title>
        <authorList>
            <person name="Nam Y.-D."/>
            <person name="Kang J."/>
            <person name="Chung W.-H."/>
            <person name="Park Y.S."/>
        </authorList>
    </citation>
    <scope>NUCLEOTIDE SEQUENCE [LARGE SCALE GENOMIC DNA]</scope>
    <source>
        <strain evidence="8">MME-070</strain>
    </source>
</reference>
<dbReference type="PANTHER" id="PTHR30055:SF234">
    <property type="entry name" value="HTH-TYPE TRANSCRIPTIONAL REGULATOR BETI"/>
    <property type="match status" value="1"/>
</dbReference>
<dbReference type="KEGG" id="rom:EI983_04485"/>
<keyword evidence="8" id="KW-1185">Reference proteome</keyword>
<dbReference type="PROSITE" id="PS01081">
    <property type="entry name" value="HTH_TETR_1"/>
    <property type="match status" value="1"/>
</dbReference>
<evidence type="ECO:0000259" key="6">
    <source>
        <dbReference type="PROSITE" id="PS50977"/>
    </source>
</evidence>
<sequence length="207" mass="22058">MTASPTPSSARAAGKAQSRLKLIEAAATAIYRNGLRGATIGEIQAISGLSRGMINLHFNSKENLLLAVAEHLASQYEAHMAAALEGAGEAPQAQLKALFRADLDPLVLNARDVAIWFSFRAEGHATPAFQAQINTRGGGFAQILGGVCAALTPGEDGNPRFATLALMSLAEGLWTDFHVNPDRFDRDEALAMCFYVAERLFPGRFSA</sequence>
<dbReference type="SUPFAM" id="SSF48498">
    <property type="entry name" value="Tetracyclin repressor-like, C-terminal domain"/>
    <property type="match status" value="1"/>
</dbReference>
<dbReference type="PROSITE" id="PS50977">
    <property type="entry name" value="HTH_TETR_2"/>
    <property type="match status" value="1"/>
</dbReference>
<feature type="domain" description="HTH tetR-type" evidence="6">
    <location>
        <begin position="16"/>
        <end position="76"/>
    </location>
</feature>
<dbReference type="RefSeq" id="WP_157706209.1">
    <property type="nucleotide sequence ID" value="NZ_CP034348.1"/>
</dbReference>
<keyword evidence="3 5" id="KW-0238">DNA-binding</keyword>
<keyword evidence="1" id="KW-0678">Repressor</keyword>
<keyword evidence="4" id="KW-0804">Transcription</keyword>
<name>A0A6I6INA5_9RHOB</name>
<dbReference type="Proteomes" id="UP000428330">
    <property type="component" value="Chromosome"/>
</dbReference>
<dbReference type="InterPro" id="IPR009057">
    <property type="entry name" value="Homeodomain-like_sf"/>
</dbReference>